<dbReference type="GO" id="GO:2001070">
    <property type="term" value="F:starch binding"/>
    <property type="evidence" value="ECO:0007669"/>
    <property type="project" value="InterPro"/>
</dbReference>
<feature type="compositionally biased region" description="Polar residues" evidence="2">
    <location>
        <begin position="52"/>
        <end position="80"/>
    </location>
</feature>
<dbReference type="SUPFAM" id="SSF49452">
    <property type="entry name" value="Starch-binding domain-like"/>
    <property type="match status" value="1"/>
</dbReference>
<dbReference type="Pfam" id="PF00686">
    <property type="entry name" value="CBM_20"/>
    <property type="match status" value="1"/>
</dbReference>
<gene>
    <name evidence="4" type="ORF">PPRO1316_LOCUS2386</name>
</gene>
<proteinExistence type="predicted"/>
<dbReference type="CDD" id="cd05467">
    <property type="entry name" value="CBM20"/>
    <property type="match status" value="1"/>
</dbReference>
<protein>
    <recommendedName>
        <fullName evidence="3">CBM20 domain-containing protein</fullName>
    </recommendedName>
</protein>
<accession>A0A7S2YYU0</accession>
<reference evidence="4" key="1">
    <citation type="submission" date="2021-01" db="EMBL/GenBank/DDBJ databases">
        <authorList>
            <person name="Corre E."/>
            <person name="Pelletier E."/>
            <person name="Niang G."/>
            <person name="Scheremetjew M."/>
            <person name="Finn R."/>
            <person name="Kale V."/>
            <person name="Holt S."/>
            <person name="Cochrane G."/>
            <person name="Meng A."/>
            <person name="Brown T."/>
            <person name="Cohen L."/>
        </authorList>
    </citation>
    <scope>NUCLEOTIDE SEQUENCE</scope>
    <source>
        <strain evidence="4">RCC2336</strain>
    </source>
</reference>
<name>A0A7S2YYU0_9CHLO</name>
<feature type="region of interest" description="Disordered" evidence="2">
    <location>
        <begin position="102"/>
        <end position="192"/>
    </location>
</feature>
<dbReference type="InterPro" id="IPR013783">
    <property type="entry name" value="Ig-like_fold"/>
</dbReference>
<evidence type="ECO:0000256" key="2">
    <source>
        <dbReference type="SAM" id="MobiDB-lite"/>
    </source>
</evidence>
<organism evidence="4">
    <name type="scientific">Pycnococcus provasolii</name>
    <dbReference type="NCBI Taxonomy" id="41880"/>
    <lineage>
        <taxon>Eukaryota</taxon>
        <taxon>Viridiplantae</taxon>
        <taxon>Chlorophyta</taxon>
        <taxon>Pseudoscourfieldiophyceae</taxon>
        <taxon>Pseudoscourfieldiales</taxon>
        <taxon>Pycnococcaceae</taxon>
        <taxon>Pycnococcus</taxon>
    </lineage>
</organism>
<dbReference type="SMART" id="SM01065">
    <property type="entry name" value="CBM_2"/>
    <property type="match status" value="1"/>
</dbReference>
<evidence type="ECO:0000256" key="1">
    <source>
        <dbReference type="SAM" id="Coils"/>
    </source>
</evidence>
<dbReference type="InterPro" id="IPR002044">
    <property type="entry name" value="CBM20"/>
</dbReference>
<evidence type="ECO:0000313" key="4">
    <source>
        <dbReference type="EMBL" id="CAE0012615.1"/>
    </source>
</evidence>
<dbReference type="PANTHER" id="PTHR15048:SF0">
    <property type="entry name" value="STARCH-BINDING DOMAIN-CONTAINING PROTEIN 1"/>
    <property type="match status" value="1"/>
</dbReference>
<feature type="compositionally biased region" description="Basic residues" evidence="2">
    <location>
        <begin position="30"/>
        <end position="41"/>
    </location>
</feature>
<evidence type="ECO:0000259" key="3">
    <source>
        <dbReference type="PROSITE" id="PS51166"/>
    </source>
</evidence>
<dbReference type="InterPro" id="IPR013784">
    <property type="entry name" value="Carb-bd-like_fold"/>
</dbReference>
<feature type="region of interest" description="Disordered" evidence="2">
    <location>
        <begin position="1"/>
        <end position="80"/>
    </location>
</feature>
<feature type="domain" description="CBM20" evidence="3">
    <location>
        <begin position="190"/>
        <end position="293"/>
    </location>
</feature>
<dbReference type="EMBL" id="HBHV01003453">
    <property type="protein sequence ID" value="CAE0012615.1"/>
    <property type="molecule type" value="Transcribed_RNA"/>
</dbReference>
<dbReference type="PANTHER" id="PTHR15048">
    <property type="entry name" value="STARCH-BINDING DOMAIN-CONTAINING PROTEIN 1"/>
    <property type="match status" value="1"/>
</dbReference>
<dbReference type="PROSITE" id="PS51166">
    <property type="entry name" value="CBM20"/>
    <property type="match status" value="1"/>
</dbReference>
<dbReference type="GO" id="GO:0016020">
    <property type="term" value="C:membrane"/>
    <property type="evidence" value="ECO:0007669"/>
    <property type="project" value="TreeGrafter"/>
</dbReference>
<feature type="compositionally biased region" description="Low complexity" evidence="2">
    <location>
        <begin position="152"/>
        <end position="192"/>
    </location>
</feature>
<feature type="compositionally biased region" description="Polar residues" evidence="2">
    <location>
        <begin position="1"/>
        <end position="11"/>
    </location>
</feature>
<feature type="region of interest" description="Disordered" evidence="2">
    <location>
        <begin position="509"/>
        <end position="529"/>
    </location>
</feature>
<dbReference type="AlphaFoldDB" id="A0A7S2YYU0"/>
<dbReference type="Gene3D" id="2.60.40.10">
    <property type="entry name" value="Immunoglobulins"/>
    <property type="match status" value="1"/>
</dbReference>
<keyword evidence="1" id="KW-0175">Coiled coil</keyword>
<feature type="compositionally biased region" description="Pro residues" evidence="2">
    <location>
        <begin position="118"/>
        <end position="145"/>
    </location>
</feature>
<sequence>MMFSSKSAQCTSQQVRRVRSSPPPPPPNSRARHQHARGYRHQRGDIVVMTATEPTGNRSSTMTTNAQNQQKPSYSSPANNNVLEAARRRAQEVMKQTRTEVMKAGGRGNAKPSEVTLPPTPPPPPTTSTPPEPFRSPLGTPPSPTISPKVSDTTAATPAADANITLPPIPTPATTTQTTTMTTTTSNAPTSSTTTVNVKFQVKYCAKPGDTLVIMGKHRSLGNWDSRAGVQMAWGAGDIWTGYVALPAGHVYDYKYALVTPSSQMWEKGANRMLTVDIEDVEVGIEVIDRWEDASGSKLVTSSGVISSTGAKLAETLQKARKSVEDALAANRSLKAELAQKEVVNRVNQKEIKLALTRVSEAEKVAKDAKEQARQTEELAIERVEAAKEEARRELEDLAGTALKRAEDAETTSSDLSMKLTQAEQRALRAEEKEAELRETLMLKEKHMKEAGERIRSLEVEKEGLEMEMLDGAERFREALQATRALFMTEKKVIKKSVGEALQATRDVIESEKVSETEEVSETDSGSRR</sequence>
<feature type="coiled-coil region" evidence="1">
    <location>
        <begin position="317"/>
        <end position="468"/>
    </location>
</feature>